<sequence>CFSSLCLAHCILLTVYSRYTIVVQESKVFPCLLLFYCCPFTPSLFPSWLIKSEERRVNEAVIECDVC</sequence>
<evidence type="ECO:0000313" key="2">
    <source>
        <dbReference type="Proteomes" id="UP001219934"/>
    </source>
</evidence>
<feature type="non-terminal residue" evidence="1">
    <location>
        <position position="1"/>
    </location>
</feature>
<dbReference type="Proteomes" id="UP001219934">
    <property type="component" value="Unassembled WGS sequence"/>
</dbReference>
<name>A0AAD6BR27_9TELE</name>
<feature type="non-terminal residue" evidence="1">
    <location>
        <position position="67"/>
    </location>
</feature>
<gene>
    <name evidence="1" type="ORF">JOQ06_019828</name>
</gene>
<accession>A0AAD6BR27</accession>
<reference evidence="1" key="1">
    <citation type="submission" date="2022-11" db="EMBL/GenBank/DDBJ databases">
        <title>Chromosome-level genome of Pogonophryne albipinna.</title>
        <authorList>
            <person name="Jo E."/>
        </authorList>
    </citation>
    <scope>NUCLEOTIDE SEQUENCE</scope>
    <source>
        <strain evidence="1">SGF0006</strain>
        <tissue evidence="1">Muscle</tissue>
    </source>
</reference>
<keyword evidence="2" id="KW-1185">Reference proteome</keyword>
<evidence type="ECO:0000313" key="1">
    <source>
        <dbReference type="EMBL" id="KAJ4948292.1"/>
    </source>
</evidence>
<protein>
    <submittedName>
        <fullName evidence="1">Uncharacterized protein</fullName>
    </submittedName>
</protein>
<proteinExistence type="predicted"/>
<dbReference type="EMBL" id="JAPTMU010000001">
    <property type="protein sequence ID" value="KAJ4948292.1"/>
    <property type="molecule type" value="Genomic_DNA"/>
</dbReference>
<organism evidence="1 2">
    <name type="scientific">Pogonophryne albipinna</name>
    <dbReference type="NCBI Taxonomy" id="1090488"/>
    <lineage>
        <taxon>Eukaryota</taxon>
        <taxon>Metazoa</taxon>
        <taxon>Chordata</taxon>
        <taxon>Craniata</taxon>
        <taxon>Vertebrata</taxon>
        <taxon>Euteleostomi</taxon>
        <taxon>Actinopterygii</taxon>
        <taxon>Neopterygii</taxon>
        <taxon>Teleostei</taxon>
        <taxon>Neoteleostei</taxon>
        <taxon>Acanthomorphata</taxon>
        <taxon>Eupercaria</taxon>
        <taxon>Perciformes</taxon>
        <taxon>Notothenioidei</taxon>
        <taxon>Pogonophryne</taxon>
    </lineage>
</organism>
<comment type="caution">
    <text evidence="1">The sequence shown here is derived from an EMBL/GenBank/DDBJ whole genome shotgun (WGS) entry which is preliminary data.</text>
</comment>
<dbReference type="AlphaFoldDB" id="A0AAD6BR27"/>